<sequence length="1235" mass="135163">MVQKTCDRPDNYPTLSRPFSSMKSEYDVIVIGSGYGAGVAASRMARAGKSVAVLELGCERRPGSFPLTLRQCLRELAISGARTTQGVVSKLPLSGKTKLFQLKLGEGQHAFCAHGLGGGSLINAGVFLEATESTFGRSAWPTEMRENPRRMEEYYERAAHMLQPSPYPDSRPNPKKLDHLNEQATLLGREATISRVPLTTFFESGRNSAGVPMRSNAGLGHESTGLNDGSKNSVAVTYLADAWNWGAEMFCGCEVRYVEEAQDGRGYTVYFTWHDTGRVVFAEAEIQLFWVKAKEFCFLGAGAIGTTEILLRSRKHGLPLSPLVGRNMSGNGDILLFGYNGAKDVNGVSGASSTPGPTITGMIDNRRCDSSDPLSGYIIEDGCIPQALAPVLQIMFGAQTLKKDIGSFLWHPYRQTCRTLAALKSAFGGPYTRGGAMQRTATYLVMSHDSNEISLTLKGDDPHLEAGAEGRSQNVSRILRIINTAVELAGGKLGFSYFGNTSSPSLLTYGSLIPGRNREEVSVHMLGGANMSRNGIGRDGVTNHRGQVFTGHGSDVHSGLICCDASVIPTSIGEKADEQLSKPRLTWSAGVNPLATITALAERSVALIAEESGCTVYLGTGNGTLDCTSKPKISHGQNHSGISNEEEEAYESTGWQFTEALVGHISVPSRAGFQESEAEGKGSMSGIRMLLTVDLGKKARGSGPEYKGAITGTVSCRALSQRTLRVISGQLEFFVPAEEDTDATGLVYRLRILSVEGREYDITGYKTLDRSAAWSVSRMWRATTAVNLRIATDQEGAIGAGVVRVAPSSFARQMRSFRPTGDLSFVAVWSLLVFLLFFALQIIVLFFHPLIPRRRPFMTTPSYPPKRPATSTRKLLSSDGVECSIQVYDPVSTPGEFDGPPSVPILFLPGVTGIRPEHSIFALPYQRCNMVEYFTARGHRCYVLAPRWGSAKQVVTKCTVFDVRLDVAAALEHISAHESQKPYVIAHCQGSVALSMALLDGTVNQAQLIGIAANAVFMNQVFGYWNAVKAYSPILIRLYELLDGHYFPIAFNGARAAFHRALDSLLNFYPTPHRRDRCSSAACHRTSFAFGLLWNHENLNRPTHDNVDRFFNGTPTRLLEHVTHMGRHGGCLDNGLRPLMTRKNLERLRGLPVLFVSGADNEVFAPEATLRDYELVRRRFGERLYRRFLIEGYGHLDPVVGKTADEDVYWRVLDHVKWCSDYGKNDNGSVSKTRD</sequence>
<dbReference type="SUPFAM" id="SSF53474">
    <property type="entry name" value="alpha/beta-Hydrolases"/>
    <property type="match status" value="1"/>
</dbReference>
<comment type="caution">
    <text evidence="7">The sequence shown here is derived from an EMBL/GenBank/DDBJ whole genome shotgun (WGS) entry which is preliminary data.</text>
</comment>
<dbReference type="PANTHER" id="PTHR47470:SF1">
    <property type="entry name" value="FAD-DEPENDENT OXIDOREDUCTASE 2 FAD BINDING DOMAIN-CONTAINING PROTEIN"/>
    <property type="match status" value="1"/>
</dbReference>
<reference evidence="7 8" key="1">
    <citation type="submission" date="2024-07" db="EMBL/GenBank/DDBJ databases">
        <title>Section-level genome sequencing and comparative genomics of Aspergillus sections Usti and Cavernicolus.</title>
        <authorList>
            <consortium name="Lawrence Berkeley National Laboratory"/>
            <person name="Nybo J.L."/>
            <person name="Vesth T.C."/>
            <person name="Theobald S."/>
            <person name="Frisvad J.C."/>
            <person name="Larsen T.O."/>
            <person name="Kjaerboelling I."/>
            <person name="Rothschild-Mancinelli K."/>
            <person name="Lyhne E.K."/>
            <person name="Kogle M.E."/>
            <person name="Barry K."/>
            <person name="Clum A."/>
            <person name="Na H."/>
            <person name="Ledsgaard L."/>
            <person name="Lin J."/>
            <person name="Lipzen A."/>
            <person name="Kuo A."/>
            <person name="Riley R."/>
            <person name="Mondo S."/>
            <person name="Labutti K."/>
            <person name="Haridas S."/>
            <person name="Pangalinan J."/>
            <person name="Salamov A.A."/>
            <person name="Simmons B.A."/>
            <person name="Magnuson J.K."/>
            <person name="Chen J."/>
            <person name="Drula E."/>
            <person name="Henrissat B."/>
            <person name="Wiebenga A."/>
            <person name="Lubbers R.J."/>
            <person name="Gomes A.C."/>
            <person name="Makela M.R."/>
            <person name="Stajich J."/>
            <person name="Grigoriev I.V."/>
            <person name="Mortensen U.H."/>
            <person name="De Vries R.P."/>
            <person name="Baker S.E."/>
            <person name="Andersen M.R."/>
        </authorList>
    </citation>
    <scope>NUCLEOTIDE SEQUENCE [LARGE SCALE GENOMIC DNA]</scope>
    <source>
        <strain evidence="7 8">CBS 123904</strain>
    </source>
</reference>
<protein>
    <recommendedName>
        <fullName evidence="6">Glucose-methanol-choline oxidoreductase N-terminal domain-containing protein</fullName>
    </recommendedName>
</protein>
<evidence type="ECO:0000256" key="2">
    <source>
        <dbReference type="ARBA" id="ARBA00022630"/>
    </source>
</evidence>
<organism evidence="7 8">
    <name type="scientific">Aspergillus pseudoustus</name>
    <dbReference type="NCBI Taxonomy" id="1810923"/>
    <lineage>
        <taxon>Eukaryota</taxon>
        <taxon>Fungi</taxon>
        <taxon>Dikarya</taxon>
        <taxon>Ascomycota</taxon>
        <taxon>Pezizomycotina</taxon>
        <taxon>Eurotiomycetes</taxon>
        <taxon>Eurotiomycetidae</taxon>
        <taxon>Eurotiales</taxon>
        <taxon>Aspergillaceae</taxon>
        <taxon>Aspergillus</taxon>
        <taxon>Aspergillus subgen. Nidulantes</taxon>
    </lineage>
</organism>
<comment type="cofactor">
    <cofactor evidence="1">
        <name>FAD</name>
        <dbReference type="ChEBI" id="CHEBI:57692"/>
    </cofactor>
</comment>
<keyword evidence="2" id="KW-0285">Flavoprotein</keyword>
<dbReference type="Gene3D" id="3.40.50.1820">
    <property type="entry name" value="alpha/beta hydrolase"/>
    <property type="match status" value="1"/>
</dbReference>
<evidence type="ECO:0000313" key="8">
    <source>
        <dbReference type="Proteomes" id="UP001610446"/>
    </source>
</evidence>
<proteinExistence type="predicted"/>
<dbReference type="PANTHER" id="PTHR47470">
    <property type="entry name" value="CHOLESTEROL OXIDASE"/>
    <property type="match status" value="1"/>
</dbReference>
<dbReference type="InterPro" id="IPR036188">
    <property type="entry name" value="FAD/NAD-bd_sf"/>
</dbReference>
<dbReference type="InterPro" id="IPR052542">
    <property type="entry name" value="Cholesterol_Oxidase"/>
</dbReference>
<keyword evidence="4" id="KW-0560">Oxidoreductase</keyword>
<feature type="transmembrane region" description="Helical" evidence="5">
    <location>
        <begin position="823"/>
        <end position="847"/>
    </location>
</feature>
<keyword evidence="8" id="KW-1185">Reference proteome</keyword>
<dbReference type="EMBL" id="JBFXLU010000279">
    <property type="protein sequence ID" value="KAL2831638.1"/>
    <property type="molecule type" value="Genomic_DNA"/>
</dbReference>
<accession>A0ABR4IV34</accession>
<name>A0ABR4IV34_9EURO</name>
<evidence type="ECO:0000259" key="6">
    <source>
        <dbReference type="Pfam" id="PF00732"/>
    </source>
</evidence>
<dbReference type="SUPFAM" id="SSF51905">
    <property type="entry name" value="FAD/NAD(P)-binding domain"/>
    <property type="match status" value="1"/>
</dbReference>
<keyword evidence="3" id="KW-0274">FAD</keyword>
<keyword evidence="5" id="KW-0472">Membrane</keyword>
<dbReference type="Gene3D" id="3.50.50.60">
    <property type="entry name" value="FAD/NAD(P)-binding domain"/>
    <property type="match status" value="3"/>
</dbReference>
<evidence type="ECO:0000256" key="4">
    <source>
        <dbReference type="ARBA" id="ARBA00023002"/>
    </source>
</evidence>
<dbReference type="InterPro" id="IPR029058">
    <property type="entry name" value="AB_hydrolase_fold"/>
</dbReference>
<dbReference type="Pfam" id="PF00732">
    <property type="entry name" value="GMC_oxred_N"/>
    <property type="match status" value="1"/>
</dbReference>
<keyword evidence="5" id="KW-0812">Transmembrane</keyword>
<feature type="domain" description="Glucose-methanol-choline oxidoreductase N-terminal" evidence="6">
    <location>
        <begin position="106"/>
        <end position="328"/>
    </location>
</feature>
<evidence type="ECO:0000256" key="1">
    <source>
        <dbReference type="ARBA" id="ARBA00001974"/>
    </source>
</evidence>
<evidence type="ECO:0000313" key="7">
    <source>
        <dbReference type="EMBL" id="KAL2831638.1"/>
    </source>
</evidence>
<keyword evidence="5" id="KW-1133">Transmembrane helix</keyword>
<evidence type="ECO:0000256" key="3">
    <source>
        <dbReference type="ARBA" id="ARBA00022827"/>
    </source>
</evidence>
<evidence type="ECO:0000256" key="5">
    <source>
        <dbReference type="SAM" id="Phobius"/>
    </source>
</evidence>
<dbReference type="InterPro" id="IPR000172">
    <property type="entry name" value="GMC_OxRdtase_N"/>
</dbReference>
<gene>
    <name evidence="7" type="ORF">BJY01DRAFT_260427</name>
</gene>
<dbReference type="Proteomes" id="UP001610446">
    <property type="component" value="Unassembled WGS sequence"/>
</dbReference>